<sequence length="320" mass="34416">MGTQHGSPDRPGVVDAPSRGRGVAPRLPLAMADFARRGFRVDRPQPREHLERHARSFLTGYNLAAAHWRSVRAAVDTLPAEERGFAHEGAAMYAGQRDVFTRGRSVAALLAESGADYPHMIHVGAGWALAVSRLPFPVRLTDTPLLRWLALDGAGFAEVFFGGRRALRRRTERAGADPLRLIRLAGSGRALWFMTAGDPEDIREFVAEAPAPTRPALWSGVGLASAYAGGVPPRELDALREYAGAHAGHLAQGVVFAATARTRSGIVPEHTALACERIAGTTPEIATGWSEEAAADLGERADVTAFLRWREGIRTLSARG</sequence>
<comment type="caution">
    <text evidence="2">The sequence shown here is derived from an EMBL/GenBank/DDBJ whole genome shotgun (WGS) entry which is preliminary data.</text>
</comment>
<organism evidence="2 3">
    <name type="scientific">Actinokineospora globicatena</name>
    <dbReference type="NCBI Taxonomy" id="103729"/>
    <lineage>
        <taxon>Bacteria</taxon>
        <taxon>Bacillati</taxon>
        <taxon>Actinomycetota</taxon>
        <taxon>Actinomycetes</taxon>
        <taxon>Pseudonocardiales</taxon>
        <taxon>Pseudonocardiaceae</taxon>
        <taxon>Actinokineospora</taxon>
    </lineage>
</organism>
<feature type="region of interest" description="Disordered" evidence="1">
    <location>
        <begin position="1"/>
        <end position="24"/>
    </location>
</feature>
<dbReference type="RefSeq" id="WP_253837785.1">
    <property type="nucleotide sequence ID" value="NZ_BAAAVC010000002.1"/>
</dbReference>
<evidence type="ECO:0000313" key="2">
    <source>
        <dbReference type="EMBL" id="GLW89826.1"/>
    </source>
</evidence>
<reference evidence="2" key="1">
    <citation type="submission" date="2023-02" db="EMBL/GenBank/DDBJ databases">
        <title>Actinokineospora globicatena NBRC 15670.</title>
        <authorList>
            <person name="Ichikawa N."/>
            <person name="Sato H."/>
            <person name="Tonouchi N."/>
        </authorList>
    </citation>
    <scope>NUCLEOTIDE SEQUENCE</scope>
    <source>
        <strain evidence="2">NBRC 15670</strain>
    </source>
</reference>
<accession>A0A9W6V8B8</accession>
<dbReference type="EMBL" id="BSSD01000001">
    <property type="protein sequence ID" value="GLW89826.1"/>
    <property type="molecule type" value="Genomic_DNA"/>
</dbReference>
<dbReference type="AlphaFoldDB" id="A0A9W6V8B8"/>
<dbReference type="InterPro" id="IPR012964">
    <property type="entry name" value="DUF1702"/>
</dbReference>
<dbReference type="Proteomes" id="UP001165042">
    <property type="component" value="Unassembled WGS sequence"/>
</dbReference>
<keyword evidence="3" id="KW-1185">Reference proteome</keyword>
<proteinExistence type="predicted"/>
<evidence type="ECO:0000313" key="3">
    <source>
        <dbReference type="Proteomes" id="UP001165042"/>
    </source>
</evidence>
<evidence type="ECO:0000256" key="1">
    <source>
        <dbReference type="SAM" id="MobiDB-lite"/>
    </source>
</evidence>
<name>A0A9W6V8B8_9PSEU</name>
<dbReference type="Pfam" id="PF08012">
    <property type="entry name" value="DUF1702"/>
    <property type="match status" value="1"/>
</dbReference>
<gene>
    <name evidence="2" type="ORF">Aglo03_06420</name>
</gene>
<protein>
    <submittedName>
        <fullName evidence="2">Enediyne biosynthesis protein</fullName>
    </submittedName>
</protein>